<evidence type="ECO:0000256" key="1">
    <source>
        <dbReference type="SAM" id="MobiDB-lite"/>
    </source>
</evidence>
<evidence type="ECO:0000313" key="2">
    <source>
        <dbReference type="EMBL" id="GGP81818.1"/>
    </source>
</evidence>
<accession>A0ABQ2QJG5</accession>
<sequence length="139" mass="14632">MLRVSVSKVRPEQVDRLRAWFAELSGPRRGELLATFADEGVRHETVLLVPTSDGPLMVYVMEEEDPARSIAAFRDSAHPVDADHRAVLSAAFMGVAEHEVLLDVPAEPPAGLSTGPSAEPSAARPGSLPPAAGTATGTP</sequence>
<gene>
    <name evidence="2" type="ORF">GCM10010140_08040</name>
</gene>
<organism evidence="2 3">
    <name type="scientific">Streptosporangium pseudovulgare</name>
    <dbReference type="NCBI Taxonomy" id="35765"/>
    <lineage>
        <taxon>Bacteria</taxon>
        <taxon>Bacillati</taxon>
        <taxon>Actinomycetota</taxon>
        <taxon>Actinomycetes</taxon>
        <taxon>Streptosporangiales</taxon>
        <taxon>Streptosporangiaceae</taxon>
        <taxon>Streptosporangium</taxon>
    </lineage>
</organism>
<dbReference type="Proteomes" id="UP000611554">
    <property type="component" value="Unassembled WGS sequence"/>
</dbReference>
<evidence type="ECO:0000313" key="3">
    <source>
        <dbReference type="Proteomes" id="UP000611554"/>
    </source>
</evidence>
<protein>
    <submittedName>
        <fullName evidence="2">Uncharacterized protein</fullName>
    </submittedName>
</protein>
<comment type="caution">
    <text evidence="2">The sequence shown here is derived from an EMBL/GenBank/DDBJ whole genome shotgun (WGS) entry which is preliminary data.</text>
</comment>
<dbReference type="Pfam" id="PF19673">
    <property type="entry name" value="DUF6176"/>
    <property type="match status" value="1"/>
</dbReference>
<keyword evidence="3" id="KW-1185">Reference proteome</keyword>
<name>A0ABQ2QJG5_9ACTN</name>
<dbReference type="EMBL" id="BMQJ01000002">
    <property type="protein sequence ID" value="GGP81818.1"/>
    <property type="molecule type" value="Genomic_DNA"/>
</dbReference>
<dbReference type="RefSeq" id="WP_189245106.1">
    <property type="nucleotide sequence ID" value="NZ_BMQJ01000002.1"/>
</dbReference>
<feature type="region of interest" description="Disordered" evidence="1">
    <location>
        <begin position="106"/>
        <end position="139"/>
    </location>
</feature>
<dbReference type="InterPro" id="IPR046174">
    <property type="entry name" value="DUF6176"/>
</dbReference>
<proteinExistence type="predicted"/>
<reference evidence="3" key="1">
    <citation type="journal article" date="2019" name="Int. J. Syst. Evol. Microbiol.">
        <title>The Global Catalogue of Microorganisms (GCM) 10K type strain sequencing project: providing services to taxonomists for standard genome sequencing and annotation.</title>
        <authorList>
            <consortium name="The Broad Institute Genomics Platform"/>
            <consortium name="The Broad Institute Genome Sequencing Center for Infectious Disease"/>
            <person name="Wu L."/>
            <person name="Ma J."/>
        </authorList>
    </citation>
    <scope>NUCLEOTIDE SEQUENCE [LARGE SCALE GENOMIC DNA]</scope>
    <source>
        <strain evidence="3">JCM 3115</strain>
    </source>
</reference>